<dbReference type="RefSeq" id="XP_005769338.1">
    <property type="nucleotide sequence ID" value="XM_005769281.1"/>
</dbReference>
<comment type="pathway">
    <text evidence="1">Carbohydrate degradation; glycolysis; D-glyceraldehyde 3-phosphate and glycerone phosphate from D-glucose: step 4/4.</text>
</comment>
<dbReference type="Pfam" id="PF00274">
    <property type="entry name" value="Glycolytic"/>
    <property type="match status" value="1"/>
</dbReference>
<proteinExistence type="inferred from homology"/>
<feature type="chain" id="PRO_5044257218" description="fructose-bisphosphate aldolase" evidence="7">
    <location>
        <begin position="22"/>
        <end position="481"/>
    </location>
</feature>
<dbReference type="InterPro" id="IPR000741">
    <property type="entry name" value="FBA_I"/>
</dbReference>
<dbReference type="UniPathway" id="UPA00109">
    <property type="reaction ID" value="UER00183"/>
</dbReference>
<evidence type="ECO:0000256" key="5">
    <source>
        <dbReference type="ARBA" id="ARBA00023239"/>
    </source>
</evidence>
<sequence length="481" mass="50128">MLLPALALSSAFLAPHAASRALSTSKVAMNGGKGFGGGEATRDPAPTVIDPNDPKGKQQAIHKAESFAEYLAKRSAGGGAAPSAVGSVVPAPNAGTALVSDFTCTWLSASEKAALKATADALSAPNKGFLASDESAGPWLRAGHVDAAKVEDTAENRAAYRSMLYQAPDAPGLSEHISGVILHWETLFQSDAAGNKMVDLITRNGMIPGIKLDKGYDTAGIPGTAVGPLGHPETWDKGIDDLDARCKQAYAQGARFAKWRNVLQIDPVQGLPSDLAITLCVHNLAQYAVICQRSGLVPIVEPEIVPNGDHDISACAVATERVLVAQFEALKAHGCYLEGAVLKPNMVKNGLTGPKATPEEIAAATVTVLKRTVPVAMPGIFFLSGETALDEDNEEEATNNLNAINRLYPDLPWSVSFSYGKASQKTTIVTWMGDTANDPAAQQAILARSKANGDACQGKYVKGSCASVGVDGNILQAAGAY</sequence>
<dbReference type="PaxDb" id="2903-EOD16909"/>
<evidence type="ECO:0000256" key="1">
    <source>
        <dbReference type="ARBA" id="ARBA00004714"/>
    </source>
</evidence>
<evidence type="ECO:0000256" key="6">
    <source>
        <dbReference type="SAM" id="MobiDB-lite"/>
    </source>
</evidence>
<organism evidence="8 9">
    <name type="scientific">Emiliania huxleyi (strain CCMP1516)</name>
    <dbReference type="NCBI Taxonomy" id="280463"/>
    <lineage>
        <taxon>Eukaryota</taxon>
        <taxon>Haptista</taxon>
        <taxon>Haptophyta</taxon>
        <taxon>Prymnesiophyceae</taxon>
        <taxon>Isochrysidales</taxon>
        <taxon>Noelaerhabdaceae</taxon>
        <taxon>Emiliania</taxon>
    </lineage>
</organism>
<evidence type="ECO:0000256" key="3">
    <source>
        <dbReference type="ARBA" id="ARBA00013068"/>
    </source>
</evidence>
<evidence type="ECO:0000313" key="9">
    <source>
        <dbReference type="Proteomes" id="UP000013827"/>
    </source>
</evidence>
<dbReference type="AlphaFoldDB" id="A0A0D3J074"/>
<dbReference type="Gene3D" id="3.20.20.70">
    <property type="entry name" value="Aldolase class I"/>
    <property type="match status" value="1"/>
</dbReference>
<dbReference type="SUPFAM" id="SSF51569">
    <property type="entry name" value="Aldolase"/>
    <property type="match status" value="1"/>
</dbReference>
<feature type="signal peptide" evidence="7">
    <location>
        <begin position="1"/>
        <end position="21"/>
    </location>
</feature>
<evidence type="ECO:0000256" key="7">
    <source>
        <dbReference type="SAM" id="SignalP"/>
    </source>
</evidence>
<keyword evidence="7" id="KW-0732">Signal</keyword>
<dbReference type="EC" id="4.1.2.13" evidence="3"/>
<feature type="region of interest" description="Disordered" evidence="6">
    <location>
        <begin position="33"/>
        <end position="56"/>
    </location>
</feature>
<reference evidence="8" key="2">
    <citation type="submission" date="2024-10" db="UniProtKB">
        <authorList>
            <consortium name="EnsemblProtists"/>
        </authorList>
    </citation>
    <scope>IDENTIFICATION</scope>
</reference>
<dbReference type="PANTHER" id="PTHR11627">
    <property type="entry name" value="FRUCTOSE-BISPHOSPHATE ALDOLASE"/>
    <property type="match status" value="1"/>
</dbReference>
<dbReference type="InterPro" id="IPR013785">
    <property type="entry name" value="Aldolase_TIM"/>
</dbReference>
<dbReference type="GO" id="GO:0006096">
    <property type="term" value="P:glycolytic process"/>
    <property type="evidence" value="ECO:0007669"/>
    <property type="project" value="UniProtKB-KW"/>
</dbReference>
<dbReference type="NCBIfam" id="NF033379">
    <property type="entry name" value="FrucBisAld_I"/>
    <property type="match status" value="1"/>
</dbReference>
<dbReference type="KEGG" id="ehx:EMIHUDRAFT_632013"/>
<keyword evidence="5" id="KW-0456">Lyase</keyword>
<keyword evidence="9" id="KW-1185">Reference proteome</keyword>
<comment type="similarity">
    <text evidence="2">Belongs to the class I fructose-bisphosphate aldolase family.</text>
</comment>
<dbReference type="GO" id="GO:0004332">
    <property type="term" value="F:fructose-bisphosphate aldolase activity"/>
    <property type="evidence" value="ECO:0007669"/>
    <property type="project" value="UniProtKB-EC"/>
</dbReference>
<evidence type="ECO:0000313" key="8">
    <source>
        <dbReference type="EnsemblProtists" id="EOD16909"/>
    </source>
</evidence>
<dbReference type="EnsemblProtists" id="EOD16909">
    <property type="protein sequence ID" value="EOD16909"/>
    <property type="gene ID" value="EMIHUDRAFT_632013"/>
</dbReference>
<dbReference type="Proteomes" id="UP000013827">
    <property type="component" value="Unassembled WGS sequence"/>
</dbReference>
<dbReference type="STRING" id="2903.R1E7N7"/>
<name>A0A0D3J074_EMIH1</name>
<reference evidence="9" key="1">
    <citation type="journal article" date="2013" name="Nature">
        <title>Pan genome of the phytoplankton Emiliania underpins its global distribution.</title>
        <authorList>
            <person name="Read B.A."/>
            <person name="Kegel J."/>
            <person name="Klute M.J."/>
            <person name="Kuo A."/>
            <person name="Lefebvre S.C."/>
            <person name="Maumus F."/>
            <person name="Mayer C."/>
            <person name="Miller J."/>
            <person name="Monier A."/>
            <person name="Salamov A."/>
            <person name="Young J."/>
            <person name="Aguilar M."/>
            <person name="Claverie J.M."/>
            <person name="Frickenhaus S."/>
            <person name="Gonzalez K."/>
            <person name="Herman E.K."/>
            <person name="Lin Y.C."/>
            <person name="Napier J."/>
            <person name="Ogata H."/>
            <person name="Sarno A.F."/>
            <person name="Shmutz J."/>
            <person name="Schroeder D."/>
            <person name="de Vargas C."/>
            <person name="Verret F."/>
            <person name="von Dassow P."/>
            <person name="Valentin K."/>
            <person name="Van de Peer Y."/>
            <person name="Wheeler G."/>
            <person name="Dacks J.B."/>
            <person name="Delwiche C.F."/>
            <person name="Dyhrman S.T."/>
            <person name="Glockner G."/>
            <person name="John U."/>
            <person name="Richards T."/>
            <person name="Worden A.Z."/>
            <person name="Zhang X."/>
            <person name="Grigoriev I.V."/>
            <person name="Allen A.E."/>
            <person name="Bidle K."/>
            <person name="Borodovsky M."/>
            <person name="Bowler C."/>
            <person name="Brownlee C."/>
            <person name="Cock J.M."/>
            <person name="Elias M."/>
            <person name="Gladyshev V.N."/>
            <person name="Groth M."/>
            <person name="Guda C."/>
            <person name="Hadaegh A."/>
            <person name="Iglesias-Rodriguez M.D."/>
            <person name="Jenkins J."/>
            <person name="Jones B.M."/>
            <person name="Lawson T."/>
            <person name="Leese F."/>
            <person name="Lindquist E."/>
            <person name="Lobanov A."/>
            <person name="Lomsadze A."/>
            <person name="Malik S.B."/>
            <person name="Marsh M.E."/>
            <person name="Mackinder L."/>
            <person name="Mock T."/>
            <person name="Mueller-Roeber B."/>
            <person name="Pagarete A."/>
            <person name="Parker M."/>
            <person name="Probert I."/>
            <person name="Quesneville H."/>
            <person name="Raines C."/>
            <person name="Rensing S.A."/>
            <person name="Riano-Pachon D.M."/>
            <person name="Richier S."/>
            <person name="Rokitta S."/>
            <person name="Shiraiwa Y."/>
            <person name="Soanes D.M."/>
            <person name="van der Giezen M."/>
            <person name="Wahlund T.M."/>
            <person name="Williams B."/>
            <person name="Wilson W."/>
            <person name="Wolfe G."/>
            <person name="Wurch L.L."/>
        </authorList>
    </citation>
    <scope>NUCLEOTIDE SEQUENCE</scope>
</reference>
<keyword evidence="4" id="KW-0324">Glycolysis</keyword>
<dbReference type="HOGENOM" id="CLU_031243_0_0_1"/>
<accession>A0A0D3J074</accession>
<dbReference type="GeneID" id="17262970"/>
<dbReference type="eggNOG" id="KOG1557">
    <property type="taxonomic scope" value="Eukaryota"/>
</dbReference>
<protein>
    <recommendedName>
        <fullName evidence="3">fructose-bisphosphate aldolase</fullName>
        <ecNumber evidence="3">4.1.2.13</ecNumber>
    </recommendedName>
</protein>
<evidence type="ECO:0000256" key="4">
    <source>
        <dbReference type="ARBA" id="ARBA00023152"/>
    </source>
</evidence>
<evidence type="ECO:0000256" key="2">
    <source>
        <dbReference type="ARBA" id="ARBA00010387"/>
    </source>
</evidence>